<name>A0A4Y2FU62_ARAVE</name>
<dbReference type="Proteomes" id="UP000499080">
    <property type="component" value="Unassembled WGS sequence"/>
</dbReference>
<organism evidence="1 2">
    <name type="scientific">Araneus ventricosus</name>
    <name type="common">Orbweaver spider</name>
    <name type="synonym">Epeira ventricosa</name>
    <dbReference type="NCBI Taxonomy" id="182803"/>
    <lineage>
        <taxon>Eukaryota</taxon>
        <taxon>Metazoa</taxon>
        <taxon>Ecdysozoa</taxon>
        <taxon>Arthropoda</taxon>
        <taxon>Chelicerata</taxon>
        <taxon>Arachnida</taxon>
        <taxon>Araneae</taxon>
        <taxon>Araneomorphae</taxon>
        <taxon>Entelegynae</taxon>
        <taxon>Araneoidea</taxon>
        <taxon>Araneidae</taxon>
        <taxon>Araneus</taxon>
    </lineage>
</organism>
<accession>A0A4Y2FU62</accession>
<dbReference type="AlphaFoldDB" id="A0A4Y2FU62"/>
<evidence type="ECO:0000313" key="1">
    <source>
        <dbReference type="EMBL" id="GBM45060.1"/>
    </source>
</evidence>
<reference evidence="1 2" key="1">
    <citation type="journal article" date="2019" name="Sci. Rep.">
        <title>Orb-weaving spider Araneus ventricosus genome elucidates the spidroin gene catalogue.</title>
        <authorList>
            <person name="Kono N."/>
            <person name="Nakamura H."/>
            <person name="Ohtoshi R."/>
            <person name="Moran D.A.P."/>
            <person name="Shinohara A."/>
            <person name="Yoshida Y."/>
            <person name="Fujiwara M."/>
            <person name="Mori M."/>
            <person name="Tomita M."/>
            <person name="Arakawa K."/>
        </authorList>
    </citation>
    <scope>NUCLEOTIDE SEQUENCE [LARGE SCALE GENOMIC DNA]</scope>
</reference>
<gene>
    <name evidence="1" type="ORF">AVEN_98903_1</name>
</gene>
<keyword evidence="2" id="KW-1185">Reference proteome</keyword>
<proteinExistence type="predicted"/>
<evidence type="ECO:0000313" key="2">
    <source>
        <dbReference type="Proteomes" id="UP000499080"/>
    </source>
</evidence>
<protein>
    <submittedName>
        <fullName evidence="1">Uncharacterized protein</fullName>
    </submittedName>
</protein>
<dbReference type="OrthoDB" id="3863715at2759"/>
<sequence>MSCRTYNQVEGRSRNKLRYFRESICKLHKEWSRIRQVRKSIIANADLNGNSSRGSGFESCKSLHIKKELKKMIEELQARKTEGTDVTIQIILEDDEPVCQSPRRLAFTEREK</sequence>
<dbReference type="EMBL" id="BGPR01001087">
    <property type="protein sequence ID" value="GBM45060.1"/>
    <property type="molecule type" value="Genomic_DNA"/>
</dbReference>
<comment type="caution">
    <text evidence="1">The sequence shown here is derived from an EMBL/GenBank/DDBJ whole genome shotgun (WGS) entry which is preliminary data.</text>
</comment>